<keyword evidence="9" id="KW-0378">Hydrolase</keyword>
<dbReference type="InterPro" id="IPR001119">
    <property type="entry name" value="SLH_dom"/>
</dbReference>
<dbReference type="CDD" id="cd07410">
    <property type="entry name" value="MPP_CpdB_N"/>
    <property type="match status" value="1"/>
</dbReference>
<dbReference type="SUPFAM" id="SSF55816">
    <property type="entry name" value="5'-nucleotidase (syn. UDP-sugar hydrolase), C-terminal domain"/>
    <property type="match status" value="1"/>
</dbReference>
<evidence type="ECO:0000256" key="9">
    <source>
        <dbReference type="ARBA" id="ARBA00022801"/>
    </source>
</evidence>
<dbReference type="InterPro" id="IPR006179">
    <property type="entry name" value="5_nucleotidase/apyrase"/>
</dbReference>
<reference evidence="13" key="1">
    <citation type="submission" date="2023-10" db="EMBL/GenBank/DDBJ databases">
        <title>Screening of Alkalihalophilus pseudofirmusBZ-TG-HK211 and Its Alleviation of Salt Stress on Rapeseed Growth.</title>
        <authorList>
            <person name="Zhao B."/>
            <person name="Guo T."/>
        </authorList>
    </citation>
    <scope>NUCLEOTIDE SEQUENCE</scope>
    <source>
        <strain evidence="13">BZ-TG-HK211</strain>
    </source>
</reference>
<dbReference type="InterPro" id="IPR036907">
    <property type="entry name" value="5'-Nucleotdase_C_sf"/>
</dbReference>
<dbReference type="GO" id="GO:0009166">
    <property type="term" value="P:nucleotide catabolic process"/>
    <property type="evidence" value="ECO:0007669"/>
    <property type="project" value="InterPro"/>
</dbReference>
<proteinExistence type="inferred from homology"/>
<dbReference type="NCBIfam" id="NF006938">
    <property type="entry name" value="PRK09420.1"/>
    <property type="match status" value="1"/>
</dbReference>
<evidence type="ECO:0000256" key="8">
    <source>
        <dbReference type="ARBA" id="ARBA00022741"/>
    </source>
</evidence>
<dbReference type="Pfam" id="PF00395">
    <property type="entry name" value="SLH"/>
    <property type="match status" value="3"/>
</dbReference>
<dbReference type="InterPro" id="IPR004843">
    <property type="entry name" value="Calcineurin-like_PHP"/>
</dbReference>
<feature type="domain" description="SLH" evidence="12">
    <location>
        <begin position="787"/>
        <end position="847"/>
    </location>
</feature>
<dbReference type="InterPro" id="IPR029052">
    <property type="entry name" value="Metallo-depent_PP-like"/>
</dbReference>
<comment type="caution">
    <text evidence="13">The sequence shown here is derived from an EMBL/GenBank/DDBJ whole genome shotgun (WGS) entry which is preliminary data.</text>
</comment>
<evidence type="ECO:0000256" key="4">
    <source>
        <dbReference type="ARBA" id="ARBA00004196"/>
    </source>
</evidence>
<evidence type="ECO:0000256" key="2">
    <source>
        <dbReference type="ARBA" id="ARBA00001730"/>
    </source>
</evidence>
<dbReference type="GO" id="GO:0008254">
    <property type="term" value="F:3'-nucleotidase activity"/>
    <property type="evidence" value="ECO:0007669"/>
    <property type="project" value="UniProtKB-EC"/>
</dbReference>
<evidence type="ECO:0000313" key="14">
    <source>
        <dbReference type="Proteomes" id="UP001285636"/>
    </source>
</evidence>
<gene>
    <name evidence="13" type="ORF">RYX45_14185</name>
</gene>
<dbReference type="PROSITE" id="PS51272">
    <property type="entry name" value="SLH"/>
    <property type="match status" value="3"/>
</dbReference>
<dbReference type="Pfam" id="PF00149">
    <property type="entry name" value="Metallophos"/>
    <property type="match status" value="1"/>
</dbReference>
<dbReference type="AlphaFoldDB" id="A0AAJ2U376"/>
<keyword evidence="6" id="KW-0479">Metal-binding</keyword>
<evidence type="ECO:0000256" key="10">
    <source>
        <dbReference type="ARBA" id="ARBA00023268"/>
    </source>
</evidence>
<name>A0AAJ2U376_ALKPS</name>
<organism evidence="13 14">
    <name type="scientific">Alkalihalophilus pseudofirmus</name>
    <name type="common">Bacillus pseudofirmus</name>
    <dbReference type="NCBI Taxonomy" id="79885"/>
    <lineage>
        <taxon>Bacteria</taxon>
        <taxon>Bacillati</taxon>
        <taxon>Bacillota</taxon>
        <taxon>Bacilli</taxon>
        <taxon>Bacillales</taxon>
        <taxon>Bacillaceae</taxon>
        <taxon>Alkalihalophilus</taxon>
    </lineage>
</organism>
<dbReference type="PRINTS" id="PR01607">
    <property type="entry name" value="APYRASEFAMLY"/>
</dbReference>
<dbReference type="GO" id="GO:0008663">
    <property type="term" value="F:2',3'-cyclic-nucleotide 2'-phosphodiesterase activity"/>
    <property type="evidence" value="ECO:0007669"/>
    <property type="project" value="UniProtKB-EC"/>
</dbReference>
<dbReference type="EMBL" id="JAWJAY010000003">
    <property type="protein sequence ID" value="MDV2886335.1"/>
    <property type="molecule type" value="Genomic_DNA"/>
</dbReference>
<feature type="chain" id="PRO_5042463770" evidence="11">
    <location>
        <begin position="27"/>
        <end position="847"/>
    </location>
</feature>
<evidence type="ECO:0000256" key="1">
    <source>
        <dbReference type="ARBA" id="ARBA00000527"/>
    </source>
</evidence>
<dbReference type="PANTHER" id="PTHR11575">
    <property type="entry name" value="5'-NUCLEOTIDASE-RELATED"/>
    <property type="match status" value="1"/>
</dbReference>
<dbReference type="Gene3D" id="3.90.780.10">
    <property type="entry name" value="5'-Nucleotidase, C-terminal domain"/>
    <property type="match status" value="1"/>
</dbReference>
<dbReference type="GO" id="GO:0000166">
    <property type="term" value="F:nucleotide binding"/>
    <property type="evidence" value="ECO:0007669"/>
    <property type="project" value="UniProtKB-KW"/>
</dbReference>
<evidence type="ECO:0000313" key="13">
    <source>
        <dbReference type="EMBL" id="MDV2886335.1"/>
    </source>
</evidence>
<dbReference type="InterPro" id="IPR006146">
    <property type="entry name" value="5'-Nucleotdase_CS"/>
</dbReference>
<feature type="signal peptide" evidence="11">
    <location>
        <begin position="1"/>
        <end position="26"/>
    </location>
</feature>
<dbReference type="SUPFAM" id="SSF56300">
    <property type="entry name" value="Metallo-dependent phosphatases"/>
    <property type="match status" value="1"/>
</dbReference>
<comment type="catalytic activity">
    <reaction evidence="1">
        <text>a ribonucleoside 3'-phosphate + H2O = a ribonucleoside + phosphate</text>
        <dbReference type="Rhea" id="RHEA:10144"/>
        <dbReference type="ChEBI" id="CHEBI:13197"/>
        <dbReference type="ChEBI" id="CHEBI:15377"/>
        <dbReference type="ChEBI" id="CHEBI:18254"/>
        <dbReference type="ChEBI" id="CHEBI:43474"/>
        <dbReference type="EC" id="3.1.3.6"/>
    </reaction>
</comment>
<sequence length="847" mass="93150">MSKSLTKMMSVMMVFTLMFSLFSFPAADVKAEENDTLKVRVLGTTDIHAHIMNYDYYADRESNSFGLVKLSTLIKELREDHNTILVDNGDLIQGNPLGEYVHNNLKEGELSPIIAAMNLLDFDAGTLGNHEFNYGLDFLENTMAGANFPIVSANVFTDDGGANDQPHYDQYVIVDREFVDENGETHTVKVGLTGFVTPQIMTWDAGHLTGKVVTKDITETAKKVIPQMKEEGAELIVAIAHSGIETREQPPGAENAVYDLTKVEGIDAVVSGHQHGIFPGDSRFNNVDTIDNEKGTVNGVPVVMANNWGSHVGMIDLDLEKVDGDWTVADSQSAIKSAAGYDVDEEMAEAVKEWHEGTLEYVRSPVGTTTAPINSFFALVQDDPSVQIVNDAQVWYVQDKLKDTEYADLPIISAAAPFKAGGRNGAEYYTNIPAGDIAIRNVGDLYLYDNTVKAVKLTGAEVKEWLEMSAGQFNTINPEKSEEQPLINEEFRSFNFDVIDGVEYQIDVTQKPKYAPNGDLINEDSSRVVNLTYNGSTIDLEQEFIVVTNNYRAYGGGDFPNLTSSGSNVIYKSPDENRQALIMYIEELKEINPSADNNWSLAPIEGNVNTTFLSSPDANTFAEELEHISLVGDGGQGFAKYAMNLSQQNTPDPEPEPVSFPDIPAGFWAKEYIETLAAKEIFTGKKNGTFAPSEDLTRGQFVVLLTRALGLETSTEYAGQFTDVSGSEWFNRDGELVAAIEAGIINGKRDGTFAPNESLTRVQAASMITRAMNHVSYDESKLNDKTLSHFKDADSIDEVVKEDVETVLRADIMTGTNSNEFNARGAVSRAQMSKMLHNFLEFVDVLN</sequence>
<dbReference type="Gene3D" id="3.60.21.10">
    <property type="match status" value="1"/>
</dbReference>
<evidence type="ECO:0000256" key="3">
    <source>
        <dbReference type="ARBA" id="ARBA00001968"/>
    </source>
</evidence>
<accession>A0AAJ2U376</accession>
<evidence type="ECO:0000256" key="6">
    <source>
        <dbReference type="ARBA" id="ARBA00022723"/>
    </source>
</evidence>
<feature type="domain" description="SLH" evidence="12">
    <location>
        <begin position="720"/>
        <end position="782"/>
    </location>
</feature>
<dbReference type="Pfam" id="PF02872">
    <property type="entry name" value="5_nucleotid_C"/>
    <property type="match status" value="1"/>
</dbReference>
<evidence type="ECO:0000256" key="7">
    <source>
        <dbReference type="ARBA" id="ARBA00022729"/>
    </source>
</evidence>
<comment type="catalytic activity">
    <reaction evidence="2">
        <text>a nucleoside 2',3'-cyclic phosphate + H2O = a nucleoside 3'-phosphate + H(+)</text>
        <dbReference type="Rhea" id="RHEA:19621"/>
        <dbReference type="ChEBI" id="CHEBI:15377"/>
        <dbReference type="ChEBI" id="CHEBI:15378"/>
        <dbReference type="ChEBI" id="CHEBI:66949"/>
        <dbReference type="ChEBI" id="CHEBI:66954"/>
        <dbReference type="EC" id="3.1.4.16"/>
    </reaction>
</comment>
<keyword evidence="7 11" id="KW-0732">Signal</keyword>
<dbReference type="GO" id="GO:0030288">
    <property type="term" value="C:outer membrane-bounded periplasmic space"/>
    <property type="evidence" value="ECO:0007669"/>
    <property type="project" value="TreeGrafter"/>
</dbReference>
<evidence type="ECO:0000256" key="11">
    <source>
        <dbReference type="SAM" id="SignalP"/>
    </source>
</evidence>
<comment type="similarity">
    <text evidence="5">Belongs to the 5'-nucleotidase family.</text>
</comment>
<feature type="domain" description="SLH" evidence="12">
    <location>
        <begin position="656"/>
        <end position="719"/>
    </location>
</feature>
<dbReference type="InterPro" id="IPR008334">
    <property type="entry name" value="5'-Nucleotdase_C"/>
</dbReference>
<evidence type="ECO:0000259" key="12">
    <source>
        <dbReference type="PROSITE" id="PS51272"/>
    </source>
</evidence>
<dbReference type="PANTHER" id="PTHR11575:SF6">
    <property type="entry name" value="2',3'-CYCLIC-NUCLEOTIDE 2'-PHOSPHODIESTERASE_3'-NUCLEOTIDASE"/>
    <property type="match status" value="1"/>
</dbReference>
<dbReference type="RefSeq" id="WP_323467119.1">
    <property type="nucleotide sequence ID" value="NZ_CP144224.1"/>
</dbReference>
<dbReference type="PROSITE" id="PS00786">
    <property type="entry name" value="5_NUCLEOTIDASE_2"/>
    <property type="match status" value="1"/>
</dbReference>
<keyword evidence="10" id="KW-0511">Multifunctional enzyme</keyword>
<protein>
    <submittedName>
        <fullName evidence="13">Bifunctional 2',3'-cyclic-nucleotide 2'-phosphodiesterase/3'-nucleotidase</fullName>
    </submittedName>
</protein>
<keyword evidence="8" id="KW-0547">Nucleotide-binding</keyword>
<dbReference type="Proteomes" id="UP001285636">
    <property type="component" value="Unassembled WGS sequence"/>
</dbReference>
<dbReference type="InterPro" id="IPR041827">
    <property type="entry name" value="CpdB_N"/>
</dbReference>
<comment type="cofactor">
    <cofactor evidence="3">
        <name>a divalent metal cation</name>
        <dbReference type="ChEBI" id="CHEBI:60240"/>
    </cofactor>
</comment>
<comment type="subcellular location">
    <subcellularLocation>
        <location evidence="4">Cell envelope</location>
    </subcellularLocation>
</comment>
<evidence type="ECO:0000256" key="5">
    <source>
        <dbReference type="ARBA" id="ARBA00006654"/>
    </source>
</evidence>
<dbReference type="GO" id="GO:0046872">
    <property type="term" value="F:metal ion binding"/>
    <property type="evidence" value="ECO:0007669"/>
    <property type="project" value="UniProtKB-KW"/>
</dbReference>